<dbReference type="Gramene" id="Pp3c9_12620V3.1">
    <property type="protein sequence ID" value="PAC:32913390.CDS.1"/>
    <property type="gene ID" value="Pp3c9_12620"/>
</dbReference>
<dbReference type="Gene3D" id="3.40.50.300">
    <property type="entry name" value="P-loop containing nucleotide triphosphate hydrolases"/>
    <property type="match status" value="1"/>
</dbReference>
<dbReference type="PaxDb" id="3218-PP1S29_178V6.1"/>
<accession>A9RUI7</accession>
<reference evidence="4 6" key="2">
    <citation type="journal article" date="2018" name="Plant J.">
        <title>The Physcomitrella patens chromosome-scale assembly reveals moss genome structure and evolution.</title>
        <authorList>
            <person name="Lang D."/>
            <person name="Ullrich K.K."/>
            <person name="Murat F."/>
            <person name="Fuchs J."/>
            <person name="Jenkins J."/>
            <person name="Haas F.B."/>
            <person name="Piednoel M."/>
            <person name="Gundlach H."/>
            <person name="Van Bel M."/>
            <person name="Meyberg R."/>
            <person name="Vives C."/>
            <person name="Morata J."/>
            <person name="Symeonidi A."/>
            <person name="Hiss M."/>
            <person name="Muchero W."/>
            <person name="Kamisugi Y."/>
            <person name="Saleh O."/>
            <person name="Blanc G."/>
            <person name="Decker E.L."/>
            <person name="van Gessel N."/>
            <person name="Grimwood J."/>
            <person name="Hayes R.D."/>
            <person name="Graham S.W."/>
            <person name="Gunter L.E."/>
            <person name="McDaniel S.F."/>
            <person name="Hoernstein S.N.W."/>
            <person name="Larsson A."/>
            <person name="Li F.W."/>
            <person name="Perroud P.F."/>
            <person name="Phillips J."/>
            <person name="Ranjan P."/>
            <person name="Rokshar D.S."/>
            <person name="Rothfels C.J."/>
            <person name="Schneider L."/>
            <person name="Shu S."/>
            <person name="Stevenson D.W."/>
            <person name="Thummler F."/>
            <person name="Tillich M."/>
            <person name="Villarreal Aguilar J.C."/>
            <person name="Widiez T."/>
            <person name="Wong G.K."/>
            <person name="Wymore A."/>
            <person name="Zhang Y."/>
            <person name="Zimmer A.D."/>
            <person name="Quatrano R.S."/>
            <person name="Mayer K.F.X."/>
            <person name="Goodstein D."/>
            <person name="Casacuberta J.M."/>
            <person name="Vandepoele K."/>
            <person name="Reski R."/>
            <person name="Cuming A.C."/>
            <person name="Tuskan G.A."/>
            <person name="Maumus F."/>
            <person name="Salse J."/>
            <person name="Schmutz J."/>
            <person name="Rensing S.A."/>
        </authorList>
    </citation>
    <scope>NUCLEOTIDE SEQUENCE [LARGE SCALE GENOMIC DNA]</scope>
    <source>
        <strain evidence="5 6">cv. Gransden 2004</strain>
    </source>
</reference>
<evidence type="ECO:0000313" key="4">
    <source>
        <dbReference type="EMBL" id="PNR48138.1"/>
    </source>
</evidence>
<feature type="domain" description="AIG1-type G" evidence="3">
    <location>
        <begin position="187"/>
        <end position="326"/>
    </location>
</feature>
<dbReference type="EMBL" id="ABEU02000009">
    <property type="protein sequence ID" value="PNR48138.1"/>
    <property type="molecule type" value="Genomic_DNA"/>
</dbReference>
<reference evidence="4 6" key="1">
    <citation type="journal article" date="2008" name="Science">
        <title>The Physcomitrella genome reveals evolutionary insights into the conquest of land by plants.</title>
        <authorList>
            <person name="Rensing S."/>
            <person name="Lang D."/>
            <person name="Zimmer A."/>
            <person name="Terry A."/>
            <person name="Salamov A."/>
            <person name="Shapiro H."/>
            <person name="Nishiyama T."/>
            <person name="Perroud P.-F."/>
            <person name="Lindquist E."/>
            <person name="Kamisugi Y."/>
            <person name="Tanahashi T."/>
            <person name="Sakakibara K."/>
            <person name="Fujita T."/>
            <person name="Oishi K."/>
            <person name="Shin-I T."/>
            <person name="Kuroki Y."/>
            <person name="Toyoda A."/>
            <person name="Suzuki Y."/>
            <person name="Hashimoto A."/>
            <person name="Yamaguchi K."/>
            <person name="Sugano A."/>
            <person name="Kohara Y."/>
            <person name="Fujiyama A."/>
            <person name="Anterola A."/>
            <person name="Aoki S."/>
            <person name="Ashton N."/>
            <person name="Barbazuk W.B."/>
            <person name="Barker E."/>
            <person name="Bennetzen J."/>
            <person name="Bezanilla M."/>
            <person name="Blankenship R."/>
            <person name="Cho S.H."/>
            <person name="Dutcher S."/>
            <person name="Estelle M."/>
            <person name="Fawcett J.A."/>
            <person name="Gundlach H."/>
            <person name="Hanada K."/>
            <person name="Heyl A."/>
            <person name="Hicks K.A."/>
            <person name="Hugh J."/>
            <person name="Lohr M."/>
            <person name="Mayer K."/>
            <person name="Melkozernov A."/>
            <person name="Murata T."/>
            <person name="Nelson D."/>
            <person name="Pils B."/>
            <person name="Prigge M."/>
            <person name="Reiss B."/>
            <person name="Renner T."/>
            <person name="Rombauts S."/>
            <person name="Rushton P."/>
            <person name="Sanderfoot A."/>
            <person name="Schween G."/>
            <person name="Shiu S.-H."/>
            <person name="Stueber K."/>
            <person name="Theodoulou F.L."/>
            <person name="Tu H."/>
            <person name="Van de Peer Y."/>
            <person name="Verrier P.J."/>
            <person name="Waters E."/>
            <person name="Wood A."/>
            <person name="Yang L."/>
            <person name="Cove D."/>
            <person name="Cuming A."/>
            <person name="Hasebe M."/>
            <person name="Lucas S."/>
            <person name="Mishler D.B."/>
            <person name="Reski R."/>
            <person name="Grigoriev I."/>
            <person name="Quatrano R.S."/>
            <person name="Boore J.L."/>
        </authorList>
    </citation>
    <scope>NUCLEOTIDE SEQUENCE [LARGE SCALE GENOMIC DNA]</scope>
    <source>
        <strain evidence="5 6">cv. Gransden 2004</strain>
    </source>
</reference>
<dbReference type="Proteomes" id="UP000006727">
    <property type="component" value="Chromosome 9"/>
</dbReference>
<name>A9RUI7_PHYPA</name>
<evidence type="ECO:0000259" key="3">
    <source>
        <dbReference type="Pfam" id="PF04548"/>
    </source>
</evidence>
<dbReference type="GO" id="GO:0005525">
    <property type="term" value="F:GTP binding"/>
    <property type="evidence" value="ECO:0007669"/>
    <property type="project" value="InterPro"/>
</dbReference>
<keyword evidence="1" id="KW-0547">Nucleotide-binding</keyword>
<keyword evidence="2" id="KW-0175">Coiled coil</keyword>
<dbReference type="InterPro" id="IPR027417">
    <property type="entry name" value="P-loop_NTPase"/>
</dbReference>
<proteinExistence type="predicted"/>
<organism evidence="4">
    <name type="scientific">Physcomitrium patens</name>
    <name type="common">Spreading-leaved earth moss</name>
    <name type="synonym">Physcomitrella patens</name>
    <dbReference type="NCBI Taxonomy" id="3218"/>
    <lineage>
        <taxon>Eukaryota</taxon>
        <taxon>Viridiplantae</taxon>
        <taxon>Streptophyta</taxon>
        <taxon>Embryophyta</taxon>
        <taxon>Bryophyta</taxon>
        <taxon>Bryophytina</taxon>
        <taxon>Bryopsida</taxon>
        <taxon>Funariidae</taxon>
        <taxon>Funariales</taxon>
        <taxon>Funariaceae</taxon>
        <taxon>Physcomitrium</taxon>
    </lineage>
</organism>
<sequence length="451" mass="50750">MASTSILQPCSTFEQIRKAKEDNKGIIVIVGHDGYKSVIANRLRDTLGATRDYSVVDTEYLSLLETGLPELRRWASANSLRRLDGYKVKVVWALGGNIVTSRQLVTMYTVFGDYRQQIIVVIESATITHPDLQNCFGRKIRGITPSDSVLSVLSAVDGAGTFLISTKIDVDTNGRVLQPFNVWSGERVMLFGRTGAGKSSVAHMLTKGSLDIPSEEFKHGASAKGVTVGVRRGQGRGWFVTDTPGFGEARGRTIPTDEAVEKLKTFVSKVGGIHSYYIYVLQHTRLDRYDESVWALFRRVFSHAKENFCIVVTGQKNNFAQEDIDHLAKGFEGCKKFIYVNFESPSDDQDKSENLVALRKKKANKSLERLEEELANMRVTDGRCHINNLSHDRLSYIKDTSTARVGAWIQTEISEWLIDIFQRYVERPTRYVTSKARGRDKMDEDFVLLLQ</sequence>
<dbReference type="InterPro" id="IPR006703">
    <property type="entry name" value="G_AIG1"/>
</dbReference>
<evidence type="ECO:0000256" key="1">
    <source>
        <dbReference type="ARBA" id="ARBA00022741"/>
    </source>
</evidence>
<dbReference type="InParanoid" id="A9RUI7"/>
<evidence type="ECO:0000313" key="5">
    <source>
        <dbReference type="EnsemblPlants" id="PAC:32913390.CDS.1"/>
    </source>
</evidence>
<dbReference type="GO" id="GO:0003924">
    <property type="term" value="F:GTPase activity"/>
    <property type="evidence" value="ECO:0000318"/>
    <property type="project" value="GO_Central"/>
</dbReference>
<dbReference type="STRING" id="3218.A9RUI7"/>
<dbReference type="SUPFAM" id="SSF52540">
    <property type="entry name" value="P-loop containing nucleoside triphosphate hydrolases"/>
    <property type="match status" value="1"/>
</dbReference>
<evidence type="ECO:0000313" key="6">
    <source>
        <dbReference type="Proteomes" id="UP000006727"/>
    </source>
</evidence>
<reference evidence="5" key="3">
    <citation type="submission" date="2020-12" db="UniProtKB">
        <authorList>
            <consortium name="EnsemblPlants"/>
        </authorList>
    </citation>
    <scope>IDENTIFICATION</scope>
</reference>
<dbReference type="Pfam" id="PF04548">
    <property type="entry name" value="AIG1"/>
    <property type="match status" value="1"/>
</dbReference>
<dbReference type="FunFam" id="3.40.50.300:FF:003852">
    <property type="entry name" value="Predicted protein"/>
    <property type="match status" value="1"/>
</dbReference>
<gene>
    <name evidence="4" type="ORF">PHYPA_012611</name>
</gene>
<feature type="coiled-coil region" evidence="2">
    <location>
        <begin position="353"/>
        <end position="380"/>
    </location>
</feature>
<keyword evidence="6" id="KW-1185">Reference proteome</keyword>
<dbReference type="AlphaFoldDB" id="A9RUI7"/>
<protein>
    <recommendedName>
        <fullName evidence="3">AIG1-type G domain-containing protein</fullName>
    </recommendedName>
</protein>
<dbReference type="EnsemblPlants" id="Pp3c9_12620V3.1">
    <property type="protein sequence ID" value="PAC:32913390.CDS.1"/>
    <property type="gene ID" value="Pp3c9_12620"/>
</dbReference>
<dbReference type="HOGENOM" id="CLU_600496_0_0_1"/>
<evidence type="ECO:0000256" key="2">
    <source>
        <dbReference type="SAM" id="Coils"/>
    </source>
</evidence>